<evidence type="ECO:0000256" key="3">
    <source>
        <dbReference type="ARBA" id="ARBA00022692"/>
    </source>
</evidence>
<accession>A0A939H9E3</accession>
<dbReference type="PANTHER" id="PTHR30619:SF7">
    <property type="entry name" value="BETA-LACTAMASE DOMAIN PROTEIN"/>
    <property type="match status" value="1"/>
</dbReference>
<dbReference type="AlphaFoldDB" id="A0A939H9E3"/>
<feature type="domain" description="ComEC/Rec2-related protein" evidence="7">
    <location>
        <begin position="166"/>
        <end position="406"/>
    </location>
</feature>
<evidence type="ECO:0000256" key="4">
    <source>
        <dbReference type="ARBA" id="ARBA00022989"/>
    </source>
</evidence>
<gene>
    <name evidence="8" type="ORF">J3A84_01975</name>
</gene>
<feature type="transmembrane region" description="Helical" evidence="6">
    <location>
        <begin position="6"/>
        <end position="33"/>
    </location>
</feature>
<keyword evidence="9" id="KW-1185">Reference proteome</keyword>
<dbReference type="RefSeq" id="WP_207598316.1">
    <property type="nucleotide sequence ID" value="NZ_JAFNJU010000001.1"/>
</dbReference>
<dbReference type="InterPro" id="IPR052159">
    <property type="entry name" value="Competence_DNA_uptake"/>
</dbReference>
<dbReference type="GO" id="GO:0005886">
    <property type="term" value="C:plasma membrane"/>
    <property type="evidence" value="ECO:0007669"/>
    <property type="project" value="UniProtKB-SubCell"/>
</dbReference>
<keyword evidence="2" id="KW-1003">Cell membrane</keyword>
<organism evidence="8 9">
    <name type="scientific">Proteiniclasticum aestuarii</name>
    <dbReference type="NCBI Taxonomy" id="2817862"/>
    <lineage>
        <taxon>Bacteria</taxon>
        <taxon>Bacillati</taxon>
        <taxon>Bacillota</taxon>
        <taxon>Clostridia</taxon>
        <taxon>Eubacteriales</taxon>
        <taxon>Clostridiaceae</taxon>
        <taxon>Proteiniclasticum</taxon>
    </lineage>
</organism>
<dbReference type="Proteomes" id="UP000664218">
    <property type="component" value="Unassembled WGS sequence"/>
</dbReference>
<evidence type="ECO:0000256" key="5">
    <source>
        <dbReference type="ARBA" id="ARBA00023136"/>
    </source>
</evidence>
<dbReference type="InterPro" id="IPR004477">
    <property type="entry name" value="ComEC_N"/>
</dbReference>
<comment type="subcellular location">
    <subcellularLocation>
        <location evidence="1">Cell membrane</location>
        <topology evidence="1">Multi-pass membrane protein</topology>
    </subcellularLocation>
</comment>
<feature type="transmembrane region" description="Helical" evidence="6">
    <location>
        <begin position="300"/>
        <end position="323"/>
    </location>
</feature>
<feature type="transmembrane region" description="Helical" evidence="6">
    <location>
        <begin position="216"/>
        <end position="235"/>
    </location>
</feature>
<keyword evidence="5 6" id="KW-0472">Membrane</keyword>
<name>A0A939H9E3_9CLOT</name>
<evidence type="ECO:0000259" key="7">
    <source>
        <dbReference type="Pfam" id="PF03772"/>
    </source>
</evidence>
<feature type="transmembrane region" description="Helical" evidence="6">
    <location>
        <begin position="329"/>
        <end position="347"/>
    </location>
</feature>
<feature type="transmembrane region" description="Helical" evidence="6">
    <location>
        <begin position="45"/>
        <end position="63"/>
    </location>
</feature>
<sequence>MHVLVLAVGLFIISLYLLSVQAFWVNGCIVLVLAAGAVRFRKEMLAVTVLMPLLAATALSLYYRPQIPEEVRVVKTYSGSIVVQEGFRKYLIKGDLFDCYEGDLVRGTFQVEFLSPGGSGYVGNLVVREPQITADFRSRLISFKKKVADELVHRYGYDNGSLMSSLVLGIKDDISERREGDMKSMGIMHILSISGFHFALLEILLKKMRLGRKNIFFMGLYAYFISGIPGYRTLLTITYRSLGYCFRRDPDPVTGLFIAMFIQTFLSPYIIFKIGFLLTYLSTLGILLFHQKIVSAMHHLPSSVSLSLSLTLSALSLSFPIIVSLSPEFSLGVFIGNMILVPLYAVFTYLSFLGVLLLPFQGLAFLLLPFVDVFSDFSFHLGNFLSQYMLALNLEMLAHSYVYFVFLVGTAFRKGAVKRGLLLVTLILVLGLPWGTTLGIYNNFGAPFIRITQNFKNYDIMDYRIAESGYIVLRKEEELRLASMNLKIRPSENDQEIPHIFVNEKELALPRRMDYSGGVKILHKYVFWNERVMKVK</sequence>
<protein>
    <submittedName>
        <fullName evidence="8">ComEC/Rec2 family competence protein</fullName>
    </submittedName>
</protein>
<evidence type="ECO:0000313" key="9">
    <source>
        <dbReference type="Proteomes" id="UP000664218"/>
    </source>
</evidence>
<comment type="caution">
    <text evidence="8">The sequence shown here is derived from an EMBL/GenBank/DDBJ whole genome shotgun (WGS) entry which is preliminary data.</text>
</comment>
<feature type="transmembrane region" description="Helical" evidence="6">
    <location>
        <begin position="352"/>
        <end position="370"/>
    </location>
</feature>
<keyword evidence="3 6" id="KW-0812">Transmembrane</keyword>
<evidence type="ECO:0000256" key="1">
    <source>
        <dbReference type="ARBA" id="ARBA00004651"/>
    </source>
</evidence>
<feature type="transmembrane region" description="Helical" evidence="6">
    <location>
        <begin position="390"/>
        <end position="409"/>
    </location>
</feature>
<dbReference type="EMBL" id="JAFNJU010000001">
    <property type="protein sequence ID" value="MBO1263812.1"/>
    <property type="molecule type" value="Genomic_DNA"/>
</dbReference>
<dbReference type="Pfam" id="PF03772">
    <property type="entry name" value="Competence"/>
    <property type="match status" value="1"/>
</dbReference>
<evidence type="ECO:0000313" key="8">
    <source>
        <dbReference type="EMBL" id="MBO1263812.1"/>
    </source>
</evidence>
<evidence type="ECO:0000256" key="2">
    <source>
        <dbReference type="ARBA" id="ARBA00022475"/>
    </source>
</evidence>
<feature type="transmembrane region" description="Helical" evidence="6">
    <location>
        <begin position="255"/>
        <end position="288"/>
    </location>
</feature>
<reference evidence="8" key="1">
    <citation type="submission" date="2021-03" db="EMBL/GenBank/DDBJ databases">
        <title>Proteiniclasticum marinus sp. nov., isolated from tidal flat sediment.</title>
        <authorList>
            <person name="Namirimu T."/>
            <person name="Yang J.-A."/>
            <person name="Yang S.-H."/>
            <person name="Kim Y.-J."/>
            <person name="Kwon K.K."/>
        </authorList>
    </citation>
    <scope>NUCLEOTIDE SEQUENCE</scope>
    <source>
        <strain evidence="8">SCR006</strain>
    </source>
</reference>
<proteinExistence type="predicted"/>
<evidence type="ECO:0000256" key="6">
    <source>
        <dbReference type="SAM" id="Phobius"/>
    </source>
</evidence>
<dbReference type="PANTHER" id="PTHR30619">
    <property type="entry name" value="DNA INTERNALIZATION/COMPETENCE PROTEIN COMEC/REC2"/>
    <property type="match status" value="1"/>
</dbReference>
<feature type="transmembrane region" description="Helical" evidence="6">
    <location>
        <begin position="421"/>
        <end position="441"/>
    </location>
</feature>
<keyword evidence="4 6" id="KW-1133">Transmembrane helix</keyword>